<reference evidence="1 2" key="1">
    <citation type="submission" date="2023-12" db="EMBL/GenBank/DDBJ databases">
        <title>Novel species of the genus Arcicella isolated from rivers.</title>
        <authorList>
            <person name="Lu H."/>
        </authorList>
    </citation>
    <scope>NUCLEOTIDE SEQUENCE [LARGE SCALE GENOMIC DNA]</scope>
    <source>
        <strain evidence="1 2">KCTC 23307</strain>
    </source>
</reference>
<organism evidence="1 2">
    <name type="scientific">Arcicella rigui</name>
    <dbReference type="NCBI Taxonomy" id="797020"/>
    <lineage>
        <taxon>Bacteria</taxon>
        <taxon>Pseudomonadati</taxon>
        <taxon>Bacteroidota</taxon>
        <taxon>Cytophagia</taxon>
        <taxon>Cytophagales</taxon>
        <taxon>Flectobacillaceae</taxon>
        <taxon>Arcicella</taxon>
    </lineage>
</organism>
<comment type="caution">
    <text evidence="1">The sequence shown here is derived from an EMBL/GenBank/DDBJ whole genome shotgun (WGS) entry which is preliminary data.</text>
</comment>
<dbReference type="EMBL" id="JAYFUM010000006">
    <property type="protein sequence ID" value="MEA5138719.1"/>
    <property type="molecule type" value="Genomic_DNA"/>
</dbReference>
<gene>
    <name evidence="1" type="ORF">VB248_06235</name>
</gene>
<name>A0ABU5Q7C5_9BACT</name>
<dbReference type="RefSeq" id="WP_323295886.1">
    <property type="nucleotide sequence ID" value="NZ_JAYFUM010000006.1"/>
</dbReference>
<evidence type="ECO:0000313" key="1">
    <source>
        <dbReference type="EMBL" id="MEA5138719.1"/>
    </source>
</evidence>
<keyword evidence="2" id="KW-1185">Reference proteome</keyword>
<dbReference type="Proteomes" id="UP001302949">
    <property type="component" value="Unassembled WGS sequence"/>
</dbReference>
<evidence type="ECO:0000313" key="2">
    <source>
        <dbReference type="Proteomes" id="UP001302949"/>
    </source>
</evidence>
<evidence type="ECO:0008006" key="3">
    <source>
        <dbReference type="Google" id="ProtNLM"/>
    </source>
</evidence>
<accession>A0ABU5Q7C5</accession>
<proteinExistence type="predicted"/>
<sequence length="156" mass="17985">MKRFLTILILIFGIPICKGQSISKNDSLLVMRALNNVFKNFKKPDFVEFQKISTKVISCIICEDTQNSKLGIYDLKRNDFFNRHLKTIKNSESWKRASKSKEIILYKQNSRRADVIAFLTTWKANEFAPGHEGAQLGIYFIKENGVFKFSGLETIP</sequence>
<protein>
    <recommendedName>
        <fullName evidence="3">Nuclear transport factor 2 family protein</fullName>
    </recommendedName>
</protein>